<comment type="catalytic activity">
    <reaction evidence="12">
        <text>1D-myo-inositol 1,2,4,5,6-pentakisphosphate + H2O = 1D-myo-inositol 1,2,5,6-tetrakisphosphate + phosphate</text>
        <dbReference type="Rhea" id="RHEA:77115"/>
        <dbReference type="ChEBI" id="CHEBI:15377"/>
        <dbReference type="ChEBI" id="CHEBI:43474"/>
        <dbReference type="ChEBI" id="CHEBI:57798"/>
        <dbReference type="ChEBI" id="CHEBI:195535"/>
    </reaction>
    <physiologicalReaction direction="left-to-right" evidence="12">
        <dbReference type="Rhea" id="RHEA:77116"/>
    </physiologicalReaction>
</comment>
<gene>
    <name evidence="20" type="ORF">LACBIDRAFT_239833</name>
</gene>
<evidence type="ECO:0000256" key="9">
    <source>
        <dbReference type="ARBA" id="ARBA00043670"/>
    </source>
</evidence>
<name>B0DV43_LACBS</name>
<feature type="disulfide bond" evidence="17">
    <location>
        <begin position="123"/>
        <end position="448"/>
    </location>
</feature>
<dbReference type="Pfam" id="PF00328">
    <property type="entry name" value="His_Phos_2"/>
    <property type="match status" value="1"/>
</dbReference>
<dbReference type="PROSITE" id="PS00778">
    <property type="entry name" value="HIS_ACID_PHOSPHAT_2"/>
    <property type="match status" value="1"/>
</dbReference>
<comment type="subunit">
    <text evidence="2">Monomer.</text>
</comment>
<feature type="transmembrane region" description="Helical" evidence="19">
    <location>
        <begin position="64"/>
        <end position="82"/>
    </location>
</feature>
<proteinExistence type="predicted"/>
<keyword evidence="4" id="KW-0378">Hydrolase</keyword>
<evidence type="ECO:0000256" key="13">
    <source>
        <dbReference type="ARBA" id="ARBA00043788"/>
    </source>
</evidence>
<keyword evidence="19" id="KW-1133">Transmembrane helix</keyword>
<dbReference type="CDD" id="cd07061">
    <property type="entry name" value="HP_HAP_like"/>
    <property type="match status" value="1"/>
</dbReference>
<dbReference type="PANTHER" id="PTHR20963">
    <property type="entry name" value="MULTIPLE INOSITOL POLYPHOSPHATE PHOSPHATASE-RELATED"/>
    <property type="match status" value="1"/>
</dbReference>
<comment type="subcellular location">
    <subcellularLocation>
        <location evidence="1">Secreted</location>
    </subcellularLocation>
</comment>
<dbReference type="InterPro" id="IPR000560">
    <property type="entry name" value="His_Pase_clade-2"/>
</dbReference>
<dbReference type="OrthoDB" id="6509975at2759"/>
<dbReference type="STRING" id="486041.B0DV43"/>
<evidence type="ECO:0000256" key="4">
    <source>
        <dbReference type="ARBA" id="ARBA00022801"/>
    </source>
</evidence>
<evidence type="ECO:0000256" key="12">
    <source>
        <dbReference type="ARBA" id="ARBA00043748"/>
    </source>
</evidence>
<dbReference type="PROSITE" id="PS00616">
    <property type="entry name" value="HIS_ACID_PHOSPHAT_1"/>
    <property type="match status" value="1"/>
</dbReference>
<comment type="catalytic activity">
    <reaction evidence="9">
        <text>1D-myo-inositol 1,2,5,6-tetrakisphosphate + H2O = 1D-myo-inositol 1,2,6-trisphosphate + phosphate</text>
        <dbReference type="Rhea" id="RHEA:77119"/>
        <dbReference type="ChEBI" id="CHEBI:15377"/>
        <dbReference type="ChEBI" id="CHEBI:43474"/>
        <dbReference type="ChEBI" id="CHEBI:195535"/>
        <dbReference type="ChEBI" id="CHEBI:195537"/>
    </reaction>
    <physiologicalReaction direction="left-to-right" evidence="9">
        <dbReference type="Rhea" id="RHEA:77120"/>
    </physiologicalReaction>
</comment>
<dbReference type="RefSeq" id="XP_001887865.1">
    <property type="nucleotide sequence ID" value="XM_001887830.1"/>
</dbReference>
<dbReference type="Proteomes" id="UP000001194">
    <property type="component" value="Unassembled WGS sequence"/>
</dbReference>
<comment type="catalytic activity">
    <reaction evidence="11">
        <text>1D-myo-inositol 1,2,6-trisphosphate + H2O = 1D-myo-inositol 1,2-bisphosphate + phosphate</text>
        <dbReference type="Rhea" id="RHEA:77131"/>
        <dbReference type="ChEBI" id="CHEBI:15377"/>
        <dbReference type="ChEBI" id="CHEBI:43474"/>
        <dbReference type="ChEBI" id="CHEBI:195537"/>
        <dbReference type="ChEBI" id="CHEBI:195539"/>
    </reaction>
    <physiologicalReaction direction="left-to-right" evidence="11">
        <dbReference type="Rhea" id="RHEA:77132"/>
    </physiologicalReaction>
</comment>
<accession>B0DV43</accession>
<evidence type="ECO:0000256" key="5">
    <source>
        <dbReference type="ARBA" id="ARBA00023157"/>
    </source>
</evidence>
<organism evidence="21">
    <name type="scientific">Laccaria bicolor (strain S238N-H82 / ATCC MYA-4686)</name>
    <name type="common">Bicoloured deceiver</name>
    <name type="synonym">Laccaria laccata var. bicolor</name>
    <dbReference type="NCBI Taxonomy" id="486041"/>
    <lineage>
        <taxon>Eukaryota</taxon>
        <taxon>Fungi</taxon>
        <taxon>Dikarya</taxon>
        <taxon>Basidiomycota</taxon>
        <taxon>Agaricomycotina</taxon>
        <taxon>Agaricomycetes</taxon>
        <taxon>Agaricomycetidae</taxon>
        <taxon>Agaricales</taxon>
        <taxon>Agaricineae</taxon>
        <taxon>Hydnangiaceae</taxon>
        <taxon>Laccaria</taxon>
    </lineage>
</organism>
<comment type="catalytic activity">
    <reaction evidence="10">
        <text>1D-myo-inositol 1,2-bisphosphate + H2O = 1D-myo-inositol 2-phosphate + phosphate</text>
        <dbReference type="Rhea" id="RHEA:77135"/>
        <dbReference type="ChEBI" id="CHEBI:15377"/>
        <dbReference type="ChEBI" id="CHEBI:43474"/>
        <dbReference type="ChEBI" id="CHEBI:84142"/>
        <dbReference type="ChEBI" id="CHEBI:195539"/>
    </reaction>
    <physiologicalReaction direction="left-to-right" evidence="10">
        <dbReference type="Rhea" id="RHEA:77136"/>
    </physiologicalReaction>
</comment>
<evidence type="ECO:0000256" key="6">
    <source>
        <dbReference type="ARBA" id="ARBA00023180"/>
    </source>
</evidence>
<evidence type="ECO:0000256" key="15">
    <source>
        <dbReference type="ARBA" id="ARBA00044262"/>
    </source>
</evidence>
<keyword evidence="19" id="KW-0472">Membrane</keyword>
<dbReference type="GO" id="GO:0005576">
    <property type="term" value="C:extracellular region"/>
    <property type="evidence" value="ECO:0007669"/>
    <property type="project" value="UniProtKB-SubCell"/>
</dbReference>
<keyword evidence="5 17" id="KW-1015">Disulfide bond</keyword>
<dbReference type="FunCoup" id="B0DV43">
    <property type="interactions" value="197"/>
</dbReference>
<dbReference type="PANTHER" id="PTHR20963:SF24">
    <property type="entry name" value="3-PHYTASE B"/>
    <property type="match status" value="1"/>
</dbReference>
<dbReference type="SUPFAM" id="SSF53254">
    <property type="entry name" value="Phosphoglycerate mutase-like"/>
    <property type="match status" value="1"/>
</dbReference>
<evidence type="ECO:0000256" key="19">
    <source>
        <dbReference type="SAM" id="Phobius"/>
    </source>
</evidence>
<evidence type="ECO:0000256" key="17">
    <source>
        <dbReference type="PIRSR" id="PIRSR000894-2"/>
    </source>
</evidence>
<feature type="active site" description="Proton donor" evidence="16">
    <location>
        <position position="399"/>
    </location>
</feature>
<keyword evidence="21" id="KW-1185">Reference proteome</keyword>
<dbReference type="InterPro" id="IPR029033">
    <property type="entry name" value="His_PPase_superfam"/>
</dbReference>
<evidence type="ECO:0000256" key="2">
    <source>
        <dbReference type="ARBA" id="ARBA00011245"/>
    </source>
</evidence>
<feature type="disulfide bond" evidence="17">
    <location>
        <begin position="470"/>
        <end position="477"/>
    </location>
</feature>
<protein>
    <recommendedName>
        <fullName evidence="14">Phytase A</fullName>
    </recommendedName>
    <alternativeName>
        <fullName evidence="15">Histidine acid phosphatase phyA</fullName>
    </alternativeName>
    <alternativeName>
        <fullName evidence="8">Myo-inositol hexakisphosphate phosphohydrolase A</fullName>
    </alternativeName>
    <alternativeName>
        <fullName evidence="7">Myo-inositol-hexaphosphate 3-phosphohydrolase A</fullName>
    </alternativeName>
</protein>
<feature type="disulfide bond" evidence="17">
    <location>
        <begin position="305"/>
        <end position="319"/>
    </location>
</feature>
<dbReference type="GO" id="GO:0003993">
    <property type="term" value="F:acid phosphatase activity"/>
    <property type="evidence" value="ECO:0007669"/>
    <property type="project" value="TreeGrafter"/>
</dbReference>
<comment type="catalytic activity">
    <reaction evidence="13">
        <text>1D-myo-inositol hexakisphosphate + H2O = 1D-myo-inositol 1,2,4,5,6-pentakisphosphate + phosphate</text>
        <dbReference type="Rhea" id="RHEA:16989"/>
        <dbReference type="ChEBI" id="CHEBI:15377"/>
        <dbReference type="ChEBI" id="CHEBI:43474"/>
        <dbReference type="ChEBI" id="CHEBI:57798"/>
        <dbReference type="ChEBI" id="CHEBI:58130"/>
        <dbReference type="EC" id="3.1.3.8"/>
    </reaction>
    <physiologicalReaction direction="left-to-right" evidence="13">
        <dbReference type="Rhea" id="RHEA:16990"/>
    </physiologicalReaction>
</comment>
<keyword evidence="19" id="KW-0812">Transmembrane</keyword>
<reference evidence="20 21" key="1">
    <citation type="journal article" date="2008" name="Nature">
        <title>The genome of Laccaria bicolor provides insights into mycorrhizal symbiosis.</title>
        <authorList>
            <person name="Martin F."/>
            <person name="Aerts A."/>
            <person name="Ahren D."/>
            <person name="Brun A."/>
            <person name="Danchin E.G.J."/>
            <person name="Duchaussoy F."/>
            <person name="Gibon J."/>
            <person name="Kohler A."/>
            <person name="Lindquist E."/>
            <person name="Pereda V."/>
            <person name="Salamov A."/>
            <person name="Shapiro H.J."/>
            <person name="Wuyts J."/>
            <person name="Blaudez D."/>
            <person name="Buee M."/>
            <person name="Brokstein P."/>
            <person name="Canbaeck B."/>
            <person name="Cohen D."/>
            <person name="Courty P.E."/>
            <person name="Coutinho P.M."/>
            <person name="Delaruelle C."/>
            <person name="Detter J.C."/>
            <person name="Deveau A."/>
            <person name="DiFazio S."/>
            <person name="Duplessis S."/>
            <person name="Fraissinet-Tachet L."/>
            <person name="Lucic E."/>
            <person name="Frey-Klett P."/>
            <person name="Fourrey C."/>
            <person name="Feussner I."/>
            <person name="Gay G."/>
            <person name="Grimwood J."/>
            <person name="Hoegger P.J."/>
            <person name="Jain P."/>
            <person name="Kilaru S."/>
            <person name="Labbe J."/>
            <person name="Lin Y.C."/>
            <person name="Legue V."/>
            <person name="Le Tacon F."/>
            <person name="Marmeisse R."/>
            <person name="Melayah D."/>
            <person name="Montanini B."/>
            <person name="Muratet M."/>
            <person name="Nehls U."/>
            <person name="Niculita-Hirzel H."/>
            <person name="Oudot-Le Secq M.P."/>
            <person name="Peter M."/>
            <person name="Quesneville H."/>
            <person name="Rajashekar B."/>
            <person name="Reich M."/>
            <person name="Rouhier N."/>
            <person name="Schmutz J."/>
            <person name="Yin T."/>
            <person name="Chalot M."/>
            <person name="Henrissat B."/>
            <person name="Kuees U."/>
            <person name="Lucas S."/>
            <person name="Van de Peer Y."/>
            <person name="Podila G.K."/>
            <person name="Polle A."/>
            <person name="Pukkila P.J."/>
            <person name="Richardson P.M."/>
            <person name="Rouze P."/>
            <person name="Sanders I.R."/>
            <person name="Stajich J.E."/>
            <person name="Tunlid A."/>
            <person name="Tuskan G."/>
            <person name="Grigoriev I.V."/>
        </authorList>
    </citation>
    <scope>NUCLEOTIDE SEQUENCE [LARGE SCALE GENOMIC DNA]</scope>
    <source>
        <strain evidence="21">S238N-H82 / ATCC MYA-4686</strain>
    </source>
</reference>
<evidence type="ECO:0000256" key="11">
    <source>
        <dbReference type="ARBA" id="ARBA00043721"/>
    </source>
</evidence>
<dbReference type="EMBL" id="DS547138">
    <property type="protein sequence ID" value="EDR01513.1"/>
    <property type="molecule type" value="Genomic_DNA"/>
</dbReference>
<feature type="region of interest" description="Disordered" evidence="18">
    <location>
        <begin position="28"/>
        <end position="55"/>
    </location>
</feature>
<evidence type="ECO:0000256" key="1">
    <source>
        <dbReference type="ARBA" id="ARBA00004613"/>
    </source>
</evidence>
<dbReference type="GO" id="GO:0016158">
    <property type="term" value="F:inositol hexakisphosphate 3-phosphatase activity"/>
    <property type="evidence" value="ECO:0007669"/>
    <property type="project" value="UniProtKB-EC"/>
</dbReference>
<evidence type="ECO:0000313" key="20">
    <source>
        <dbReference type="EMBL" id="EDR01513.1"/>
    </source>
</evidence>
<dbReference type="PIRSF" id="PIRSF000894">
    <property type="entry name" value="Acid_phosphatase"/>
    <property type="match status" value="1"/>
</dbReference>
<evidence type="ECO:0000313" key="21">
    <source>
        <dbReference type="Proteomes" id="UP000001194"/>
    </source>
</evidence>
<dbReference type="AlphaFoldDB" id="B0DV43"/>
<dbReference type="GeneID" id="6083487"/>
<evidence type="ECO:0000256" key="10">
    <source>
        <dbReference type="ARBA" id="ARBA00043675"/>
    </source>
</evidence>
<keyword evidence="6" id="KW-0325">Glycoprotein</keyword>
<evidence type="ECO:0000256" key="18">
    <source>
        <dbReference type="SAM" id="MobiDB-lite"/>
    </source>
</evidence>
<evidence type="ECO:0000256" key="16">
    <source>
        <dbReference type="PIRSR" id="PIRSR000894-1"/>
    </source>
</evidence>
<keyword evidence="3" id="KW-0964">Secreted</keyword>
<dbReference type="InterPro" id="IPR033379">
    <property type="entry name" value="Acid_Pase_AS"/>
</dbReference>
<sequence length="504" mass="56467">MLNALKVSTRRSEKLPIDEFEHITHPISSHSQGYAPLPTGPGQSRSDTDLLEGDPDRKEKRRRFWPFFATLLALPCLLILWSSNHFCRTSKLTYQYPSNKDYSWAAYNPYFPVEGYPPPPIGCQIDQVCLIQRHGARFPTVDAAARIAGALSKLQSAEEYLDPKLDFLKSYTYSLGTDDLVPFGAMQSLQAGGESYVRYKHLISKKDLPFVRAASSKRVVKSARKWTQGFSLASHHVYNPSLSVIISEHGNCTLTNKMCPNAGEPSEQTDAWARIYGYPVAARLNLVAPGANLLPEDIPDLMPLCPFETVATEKKSPFCALFTKEEFQNYEYYMDLEKYYRTGYGQALGPVQGVGYVNELLARLTGMPVRDNTQTNRTLDSSPITFPLNHTIYADFSHDNELIAIYSAIGLFKQPEPLDPTKPNPGRTWVASHLVPFSGRMVTERLSCADRGKKYVRILVNDALQPLEFCGAGDGLCLLEAFVDSQEYARSDGAGDFEKCRLRK</sequence>
<dbReference type="InterPro" id="IPR016274">
    <property type="entry name" value="Histidine_acid_Pase_euk"/>
</dbReference>
<evidence type="ECO:0000256" key="8">
    <source>
        <dbReference type="ARBA" id="ARBA00042300"/>
    </source>
</evidence>
<dbReference type="Gene3D" id="3.40.50.1240">
    <property type="entry name" value="Phosphoglycerate mutase-like"/>
    <property type="match status" value="1"/>
</dbReference>
<evidence type="ECO:0000256" key="3">
    <source>
        <dbReference type="ARBA" id="ARBA00022525"/>
    </source>
</evidence>
<feature type="active site" description="Nucleophile" evidence="16">
    <location>
        <position position="134"/>
    </location>
</feature>
<dbReference type="InParanoid" id="B0DV43"/>
<evidence type="ECO:0000256" key="7">
    <source>
        <dbReference type="ARBA" id="ARBA00041857"/>
    </source>
</evidence>
<dbReference type="HOGENOM" id="CLU_020880_0_1_1"/>
<evidence type="ECO:0000256" key="14">
    <source>
        <dbReference type="ARBA" id="ARBA00044106"/>
    </source>
</evidence>
<dbReference type="KEGG" id="lbc:LACBIDRAFT_239833"/>